<evidence type="ECO:0000313" key="5">
    <source>
        <dbReference type="Proteomes" id="UP000294927"/>
    </source>
</evidence>
<proteinExistence type="predicted"/>
<dbReference type="GO" id="GO:0000287">
    <property type="term" value="F:magnesium ion binding"/>
    <property type="evidence" value="ECO:0007669"/>
    <property type="project" value="TreeGrafter"/>
</dbReference>
<keyword evidence="5" id="KW-1185">Reference proteome</keyword>
<keyword evidence="2" id="KW-0479">Metal-binding</keyword>
<dbReference type="Pfam" id="PF22484">
    <property type="entry name" value="DUF6986"/>
    <property type="match status" value="1"/>
</dbReference>
<dbReference type="OrthoDB" id="9808769at2"/>
<sequence length="409" mass="43943">MRTSLDAAALAGFADRLSRVDAERGARYPGDAGGRQPVHTCYVPADAVSEGLPVQWGAAALAALEEYAPGPLAFAEVLGLSPALVERVHEKVVAKLATEPVEDLRIDFEDGYGRQPDATEDADAVRCAGLAGVLGVPWVGLRFKSFEQFDRGARTLDLFLTNLTALPDGLNLTFPKVTDVEQVSVLCELLHLLEERLDLPSGRLRFEIQIETTQSIVDATGSFAVPKLVAAGRGRVSGLHFGTYDYTAACGLSAGEQHLAHAACDFARHAMQVGAAGTGVRLSDGSTNRLPVGDRHAVHEAWREHFRLTLRSLEHGFYQGWDLHPAQLVTRYAANYAFYLGSAEADAQRLRDYVDKADAGVLDEPATAQALAMSMKRAVDCGALTSADVAGLCGLTAMDLDRLARRETL</sequence>
<dbReference type="EMBL" id="SOCP01000025">
    <property type="protein sequence ID" value="TDV39780.1"/>
    <property type="molecule type" value="Genomic_DNA"/>
</dbReference>
<evidence type="ECO:0000313" key="4">
    <source>
        <dbReference type="EMBL" id="TDV39780.1"/>
    </source>
</evidence>
<dbReference type="PANTHER" id="PTHR32308:SF10">
    <property type="entry name" value="CITRATE LYASE SUBUNIT BETA"/>
    <property type="match status" value="1"/>
</dbReference>
<evidence type="ECO:0000256" key="3">
    <source>
        <dbReference type="ARBA" id="ARBA00022842"/>
    </source>
</evidence>
<dbReference type="GO" id="GO:0016829">
    <property type="term" value="F:lyase activity"/>
    <property type="evidence" value="ECO:0007669"/>
    <property type="project" value="UniProtKB-KW"/>
</dbReference>
<dbReference type="InterPro" id="IPR015813">
    <property type="entry name" value="Pyrv/PenolPyrv_kinase-like_dom"/>
</dbReference>
<keyword evidence="4" id="KW-0456">Lyase</keyword>
<comment type="cofactor">
    <cofactor evidence="1">
        <name>Mg(2+)</name>
        <dbReference type="ChEBI" id="CHEBI:18420"/>
    </cofactor>
</comment>
<dbReference type="SUPFAM" id="SSF51621">
    <property type="entry name" value="Phosphoenolpyruvate/pyruvate domain"/>
    <property type="match status" value="1"/>
</dbReference>
<organism evidence="4 5">
    <name type="scientific">Actinophytocola oryzae</name>
    <dbReference type="NCBI Taxonomy" id="502181"/>
    <lineage>
        <taxon>Bacteria</taxon>
        <taxon>Bacillati</taxon>
        <taxon>Actinomycetota</taxon>
        <taxon>Actinomycetes</taxon>
        <taxon>Pseudonocardiales</taxon>
        <taxon>Pseudonocardiaceae</taxon>
    </lineage>
</organism>
<dbReference type="AlphaFoldDB" id="A0A4R7UTM5"/>
<evidence type="ECO:0000256" key="1">
    <source>
        <dbReference type="ARBA" id="ARBA00001946"/>
    </source>
</evidence>
<comment type="caution">
    <text evidence="4">The sequence shown here is derived from an EMBL/GenBank/DDBJ whole genome shotgun (WGS) entry which is preliminary data.</text>
</comment>
<dbReference type="InterPro" id="IPR054255">
    <property type="entry name" value="DUF6986"/>
</dbReference>
<dbReference type="GO" id="GO:0006107">
    <property type="term" value="P:oxaloacetate metabolic process"/>
    <property type="evidence" value="ECO:0007669"/>
    <property type="project" value="TreeGrafter"/>
</dbReference>
<protein>
    <submittedName>
        <fullName evidence="4">Citrate lyase beta subunit</fullName>
    </submittedName>
</protein>
<gene>
    <name evidence="4" type="ORF">CLV71_12592</name>
</gene>
<dbReference type="Gene3D" id="3.20.20.60">
    <property type="entry name" value="Phosphoenolpyruvate-binding domains"/>
    <property type="match status" value="1"/>
</dbReference>
<accession>A0A4R7UTM5</accession>
<name>A0A4R7UTM5_9PSEU</name>
<dbReference type="Proteomes" id="UP000294927">
    <property type="component" value="Unassembled WGS sequence"/>
</dbReference>
<dbReference type="PANTHER" id="PTHR32308">
    <property type="entry name" value="LYASE BETA SUBUNIT, PUTATIVE (AFU_ORTHOLOGUE AFUA_4G13030)-RELATED"/>
    <property type="match status" value="1"/>
</dbReference>
<keyword evidence="3" id="KW-0460">Magnesium</keyword>
<dbReference type="InterPro" id="IPR040442">
    <property type="entry name" value="Pyrv_kinase-like_dom_sf"/>
</dbReference>
<dbReference type="RefSeq" id="WP_133908678.1">
    <property type="nucleotide sequence ID" value="NZ_SOCP01000025.1"/>
</dbReference>
<evidence type="ECO:0000256" key="2">
    <source>
        <dbReference type="ARBA" id="ARBA00022723"/>
    </source>
</evidence>
<reference evidence="4 5" key="1">
    <citation type="submission" date="2019-03" db="EMBL/GenBank/DDBJ databases">
        <title>Genomic Encyclopedia of Archaeal and Bacterial Type Strains, Phase II (KMG-II): from individual species to whole genera.</title>
        <authorList>
            <person name="Goeker M."/>
        </authorList>
    </citation>
    <scope>NUCLEOTIDE SEQUENCE [LARGE SCALE GENOMIC DNA]</scope>
    <source>
        <strain evidence="4 5">DSM 45499</strain>
    </source>
</reference>